<dbReference type="GO" id="GO:0071555">
    <property type="term" value="P:cell wall organization"/>
    <property type="evidence" value="ECO:0007669"/>
    <property type="project" value="UniProtKB-KW"/>
</dbReference>
<evidence type="ECO:0000256" key="4">
    <source>
        <dbReference type="ARBA" id="ARBA00022679"/>
    </source>
</evidence>
<protein>
    <recommendedName>
        <fullName evidence="12">Cell wall polymerase</fullName>
    </recommendedName>
    <alternativeName>
        <fullName evidence="11">Peptidoglycan polymerase</fullName>
    </alternativeName>
</protein>
<evidence type="ECO:0000256" key="1">
    <source>
        <dbReference type="ARBA" id="ARBA00004141"/>
    </source>
</evidence>
<accession>A0A0S7BZA5</accession>
<dbReference type="PROSITE" id="PS00428">
    <property type="entry name" value="FTSW_RODA_SPOVE"/>
    <property type="match status" value="1"/>
</dbReference>
<feature type="transmembrane region" description="Helical" evidence="13">
    <location>
        <begin position="173"/>
        <end position="199"/>
    </location>
</feature>
<keyword evidence="4" id="KW-0808">Transferase</keyword>
<dbReference type="PATRIC" id="fig|1678841.3.peg.2334"/>
<dbReference type="STRING" id="1678841.TBC1_112089"/>
<gene>
    <name evidence="14" type="ORF">TBC1_112089</name>
</gene>
<keyword evidence="6" id="KW-0133">Cell shape</keyword>
<proteinExistence type="predicted"/>
<reference evidence="14" key="1">
    <citation type="journal article" date="2015" name="Genome Announc.">
        <title>Draft Genome Sequence of Bacteroidales Strain TBC1, a Novel Isolate from a Methanogenic Wastewater Treatment System.</title>
        <authorList>
            <person name="Tourlousse D.M."/>
            <person name="Matsuura N."/>
            <person name="Sun L."/>
            <person name="Toyonaga M."/>
            <person name="Kuroda K."/>
            <person name="Ohashi A."/>
            <person name="Cruz R."/>
            <person name="Yamaguchi T."/>
            <person name="Sekiguchi Y."/>
        </authorList>
    </citation>
    <scope>NUCLEOTIDE SEQUENCE [LARGE SCALE GENOMIC DNA]</scope>
    <source>
        <strain evidence="14">TBC1</strain>
    </source>
</reference>
<evidence type="ECO:0000256" key="12">
    <source>
        <dbReference type="ARBA" id="ARBA00033270"/>
    </source>
</evidence>
<dbReference type="GO" id="GO:0015648">
    <property type="term" value="F:lipid-linked peptidoglycan transporter activity"/>
    <property type="evidence" value="ECO:0007669"/>
    <property type="project" value="TreeGrafter"/>
</dbReference>
<feature type="transmembrane region" description="Helical" evidence="13">
    <location>
        <begin position="77"/>
        <end position="97"/>
    </location>
</feature>
<dbReference type="NCBIfam" id="NF037961">
    <property type="entry name" value="RodA_shape"/>
    <property type="match status" value="1"/>
</dbReference>
<dbReference type="InterPro" id="IPR018365">
    <property type="entry name" value="Cell_cycle_FtsW-rel_CS"/>
</dbReference>
<feature type="transmembrane region" description="Helical" evidence="13">
    <location>
        <begin position="53"/>
        <end position="70"/>
    </location>
</feature>
<evidence type="ECO:0000256" key="13">
    <source>
        <dbReference type="SAM" id="Phobius"/>
    </source>
</evidence>
<dbReference type="Proteomes" id="UP000053091">
    <property type="component" value="Unassembled WGS sequence"/>
</dbReference>
<dbReference type="PANTHER" id="PTHR30474:SF1">
    <property type="entry name" value="PEPTIDOGLYCAN GLYCOSYLTRANSFERASE MRDB"/>
    <property type="match status" value="1"/>
</dbReference>
<dbReference type="NCBIfam" id="TIGR02210">
    <property type="entry name" value="rodA_shape"/>
    <property type="match status" value="1"/>
</dbReference>
<name>A0A0S7BZA5_9BACT</name>
<comment type="subcellular location">
    <subcellularLocation>
        <location evidence="1">Membrane</location>
        <topology evidence="1">Multi-pass membrane protein</topology>
    </subcellularLocation>
</comment>
<evidence type="ECO:0000256" key="11">
    <source>
        <dbReference type="ARBA" id="ARBA00032370"/>
    </source>
</evidence>
<feature type="transmembrane region" description="Helical" evidence="13">
    <location>
        <begin position="142"/>
        <end position="161"/>
    </location>
</feature>
<evidence type="ECO:0000256" key="3">
    <source>
        <dbReference type="ARBA" id="ARBA00022676"/>
    </source>
</evidence>
<dbReference type="GO" id="GO:0032153">
    <property type="term" value="C:cell division site"/>
    <property type="evidence" value="ECO:0007669"/>
    <property type="project" value="TreeGrafter"/>
</dbReference>
<keyword evidence="2" id="KW-1003">Cell membrane</keyword>
<evidence type="ECO:0000256" key="6">
    <source>
        <dbReference type="ARBA" id="ARBA00022960"/>
    </source>
</evidence>
<dbReference type="PANTHER" id="PTHR30474">
    <property type="entry name" value="CELL CYCLE PROTEIN"/>
    <property type="match status" value="1"/>
</dbReference>
<dbReference type="OrthoDB" id="9768187at2"/>
<organism evidence="14">
    <name type="scientific">Lentimicrobium saccharophilum</name>
    <dbReference type="NCBI Taxonomy" id="1678841"/>
    <lineage>
        <taxon>Bacteria</taxon>
        <taxon>Pseudomonadati</taxon>
        <taxon>Bacteroidota</taxon>
        <taxon>Bacteroidia</taxon>
        <taxon>Bacteroidales</taxon>
        <taxon>Lentimicrobiaceae</taxon>
        <taxon>Lentimicrobium</taxon>
    </lineage>
</organism>
<feature type="transmembrane region" description="Helical" evidence="13">
    <location>
        <begin position="12"/>
        <end position="33"/>
    </location>
</feature>
<dbReference type="InterPro" id="IPR011923">
    <property type="entry name" value="RodA/MrdB"/>
</dbReference>
<dbReference type="InterPro" id="IPR001182">
    <property type="entry name" value="FtsW/RodA"/>
</dbReference>
<evidence type="ECO:0000313" key="15">
    <source>
        <dbReference type="Proteomes" id="UP000053091"/>
    </source>
</evidence>
<evidence type="ECO:0000256" key="8">
    <source>
        <dbReference type="ARBA" id="ARBA00022989"/>
    </source>
</evidence>
<feature type="transmembrane region" description="Helical" evidence="13">
    <location>
        <begin position="231"/>
        <end position="252"/>
    </location>
</feature>
<feature type="transmembrane region" description="Helical" evidence="13">
    <location>
        <begin position="205"/>
        <end position="224"/>
    </location>
</feature>
<evidence type="ECO:0000256" key="2">
    <source>
        <dbReference type="ARBA" id="ARBA00022475"/>
    </source>
</evidence>
<evidence type="ECO:0000256" key="7">
    <source>
        <dbReference type="ARBA" id="ARBA00022984"/>
    </source>
</evidence>
<dbReference type="GO" id="GO:0008360">
    <property type="term" value="P:regulation of cell shape"/>
    <property type="evidence" value="ECO:0007669"/>
    <property type="project" value="UniProtKB-KW"/>
</dbReference>
<dbReference type="GO" id="GO:0009252">
    <property type="term" value="P:peptidoglycan biosynthetic process"/>
    <property type="evidence" value="ECO:0007669"/>
    <property type="project" value="UniProtKB-KW"/>
</dbReference>
<evidence type="ECO:0000256" key="5">
    <source>
        <dbReference type="ARBA" id="ARBA00022692"/>
    </source>
</evidence>
<keyword evidence="5 13" id="KW-0812">Transmembrane</keyword>
<dbReference type="GO" id="GO:0005886">
    <property type="term" value="C:plasma membrane"/>
    <property type="evidence" value="ECO:0007669"/>
    <property type="project" value="TreeGrafter"/>
</dbReference>
<keyword evidence="15" id="KW-1185">Reference proteome</keyword>
<keyword evidence="7" id="KW-0573">Peptidoglycan synthesis</keyword>
<dbReference type="EMBL" id="DF968182">
    <property type="protein sequence ID" value="GAP43931.1"/>
    <property type="molecule type" value="Genomic_DNA"/>
</dbReference>
<evidence type="ECO:0000256" key="9">
    <source>
        <dbReference type="ARBA" id="ARBA00023136"/>
    </source>
</evidence>
<evidence type="ECO:0000313" key="14">
    <source>
        <dbReference type="EMBL" id="GAP43931.1"/>
    </source>
</evidence>
<feature type="transmembrane region" description="Helical" evidence="13">
    <location>
        <begin position="325"/>
        <end position="346"/>
    </location>
</feature>
<keyword evidence="8 13" id="KW-1133">Transmembrane helix</keyword>
<evidence type="ECO:0000256" key="10">
    <source>
        <dbReference type="ARBA" id="ARBA00023316"/>
    </source>
</evidence>
<dbReference type="GO" id="GO:0051301">
    <property type="term" value="P:cell division"/>
    <property type="evidence" value="ECO:0007669"/>
    <property type="project" value="InterPro"/>
</dbReference>
<keyword evidence="10" id="KW-0961">Cell wall biogenesis/degradation</keyword>
<keyword evidence="9 13" id="KW-0472">Membrane</keyword>
<sequence length="420" mass="46878">MVRERNNVFNNIDWTLVIIYLVLVLMGWLNIYAAVYNEDHKSIFDLSQSYGKQMLWIITSLFIGLVILLTDARFFSTFAYLIYGITILSLIAVLLVGSEVSGSKSWFEIGGFRLQPAEFAKFATNLAIARFFSGQHINVKDFKTRIIPLILLGIPGLLILLQNDTGSALVYSSFILVLYRMGMSGNLLLAGALVVLIALSTLMVGHIYVSGLLVIMAGLLFAFMKRNRRNIINLLALLALGIGFTFSVEYVVENFLEEHQKTRINVLLGKELDLKGAGYNVNQSKIAIGSGGFLGKGYLNGTQTKYNFVPEQSTDFIFCTVGEEWGFVGSLVIIVLFLYFLTRIVNLAERQRSDFSRIYGYGVAAILFFHFMINIGMTIGLVPVIGIPLPFFSYGGSSLWAFTILLFIFIKQDANRNALL</sequence>
<dbReference type="AlphaFoldDB" id="A0A0S7BZA5"/>
<keyword evidence="3" id="KW-0328">Glycosyltransferase</keyword>
<dbReference type="RefSeq" id="WP_062041871.1">
    <property type="nucleotide sequence ID" value="NZ_DF968182.1"/>
</dbReference>
<dbReference type="GO" id="GO:0016757">
    <property type="term" value="F:glycosyltransferase activity"/>
    <property type="evidence" value="ECO:0007669"/>
    <property type="project" value="UniProtKB-KW"/>
</dbReference>
<feature type="transmembrane region" description="Helical" evidence="13">
    <location>
        <begin position="358"/>
        <end position="385"/>
    </location>
</feature>
<feature type="transmembrane region" description="Helical" evidence="13">
    <location>
        <begin position="391"/>
        <end position="410"/>
    </location>
</feature>
<dbReference type="Pfam" id="PF01098">
    <property type="entry name" value="FTSW_RODA_SPOVE"/>
    <property type="match status" value="2"/>
</dbReference>